<keyword evidence="2" id="KW-1185">Reference proteome</keyword>
<name>A0A2C6KZ82_9APIC</name>
<evidence type="ECO:0000313" key="1">
    <source>
        <dbReference type="EMBL" id="PHJ25230.1"/>
    </source>
</evidence>
<dbReference type="VEuPathDB" id="ToxoDB:CSUI_000914"/>
<sequence>MLVQCTPRGWREACYVAAVAVGVTRGWYFSGSFALSCRPTASFSLRFASCTMLFLWKGPRRRSPFLLCFCVETATTEVAGLHLKTFVV</sequence>
<dbReference type="RefSeq" id="XP_067926902.1">
    <property type="nucleotide sequence ID" value="XM_068061121.1"/>
</dbReference>
<protein>
    <submittedName>
        <fullName evidence="1">Uncharacterized protein</fullName>
    </submittedName>
</protein>
<dbReference type="Proteomes" id="UP000221165">
    <property type="component" value="Unassembled WGS sequence"/>
</dbReference>
<accession>A0A2C6KZ82</accession>
<reference evidence="1 2" key="1">
    <citation type="journal article" date="2017" name="Int. J. Parasitol.">
        <title>The genome of the protozoan parasite Cystoisospora suis and a reverse vaccinology approach to identify vaccine candidates.</title>
        <authorList>
            <person name="Palmieri N."/>
            <person name="Shrestha A."/>
            <person name="Ruttkowski B."/>
            <person name="Beck T."/>
            <person name="Vogl C."/>
            <person name="Tomley F."/>
            <person name="Blake D.P."/>
            <person name="Joachim A."/>
        </authorList>
    </citation>
    <scope>NUCLEOTIDE SEQUENCE [LARGE SCALE GENOMIC DNA]</scope>
    <source>
        <strain evidence="1 2">Wien I</strain>
    </source>
</reference>
<dbReference type="EMBL" id="MIGC01000360">
    <property type="protein sequence ID" value="PHJ25230.1"/>
    <property type="molecule type" value="Genomic_DNA"/>
</dbReference>
<dbReference type="GeneID" id="94424332"/>
<dbReference type="AlphaFoldDB" id="A0A2C6KZ82"/>
<proteinExistence type="predicted"/>
<organism evidence="1 2">
    <name type="scientific">Cystoisospora suis</name>
    <dbReference type="NCBI Taxonomy" id="483139"/>
    <lineage>
        <taxon>Eukaryota</taxon>
        <taxon>Sar</taxon>
        <taxon>Alveolata</taxon>
        <taxon>Apicomplexa</taxon>
        <taxon>Conoidasida</taxon>
        <taxon>Coccidia</taxon>
        <taxon>Eucoccidiorida</taxon>
        <taxon>Eimeriorina</taxon>
        <taxon>Sarcocystidae</taxon>
        <taxon>Cystoisospora</taxon>
    </lineage>
</organism>
<evidence type="ECO:0000313" key="2">
    <source>
        <dbReference type="Proteomes" id="UP000221165"/>
    </source>
</evidence>
<comment type="caution">
    <text evidence="1">The sequence shown here is derived from an EMBL/GenBank/DDBJ whole genome shotgun (WGS) entry which is preliminary data.</text>
</comment>
<gene>
    <name evidence="1" type="ORF">CSUI_000914</name>
</gene>